<dbReference type="SUPFAM" id="SSF52821">
    <property type="entry name" value="Rhodanese/Cell cycle control phosphatase"/>
    <property type="match status" value="2"/>
</dbReference>
<dbReference type="FunCoup" id="A0A401G7L7">
    <property type="interactions" value="317"/>
</dbReference>
<feature type="domain" description="Rhodanese" evidence="3">
    <location>
        <begin position="181"/>
        <end position="318"/>
    </location>
</feature>
<dbReference type="InterPro" id="IPR036873">
    <property type="entry name" value="Rhodanese-like_dom_sf"/>
</dbReference>
<protein>
    <submittedName>
        <fullName evidence="4">Probable 3-mercaptopyruvate</fullName>
    </submittedName>
</protein>
<organism evidence="4 5">
    <name type="scientific">Sparassis crispa</name>
    <dbReference type="NCBI Taxonomy" id="139825"/>
    <lineage>
        <taxon>Eukaryota</taxon>
        <taxon>Fungi</taxon>
        <taxon>Dikarya</taxon>
        <taxon>Basidiomycota</taxon>
        <taxon>Agaricomycotina</taxon>
        <taxon>Agaricomycetes</taxon>
        <taxon>Polyporales</taxon>
        <taxon>Sparassidaceae</taxon>
        <taxon>Sparassis</taxon>
    </lineage>
</organism>
<dbReference type="OrthoDB" id="270167at2759"/>
<evidence type="ECO:0000256" key="1">
    <source>
        <dbReference type="ARBA" id="ARBA00022679"/>
    </source>
</evidence>
<dbReference type="PROSITE" id="PS50206">
    <property type="entry name" value="RHODANESE_3"/>
    <property type="match status" value="2"/>
</dbReference>
<name>A0A401G7L7_9APHY</name>
<keyword evidence="1" id="KW-0808">Transferase</keyword>
<dbReference type="GeneID" id="38775060"/>
<dbReference type="InParanoid" id="A0A401G7L7"/>
<dbReference type="Pfam" id="PF00581">
    <property type="entry name" value="Rhodanese"/>
    <property type="match status" value="1"/>
</dbReference>
<dbReference type="Proteomes" id="UP000287166">
    <property type="component" value="Unassembled WGS sequence"/>
</dbReference>
<dbReference type="PANTHER" id="PTHR11364:SF27">
    <property type="entry name" value="SULFURTRANSFERASE"/>
    <property type="match status" value="1"/>
</dbReference>
<evidence type="ECO:0000313" key="4">
    <source>
        <dbReference type="EMBL" id="GBE78143.1"/>
    </source>
</evidence>
<keyword evidence="2" id="KW-0677">Repeat</keyword>
<proteinExistence type="predicted"/>
<evidence type="ECO:0000259" key="3">
    <source>
        <dbReference type="PROSITE" id="PS50206"/>
    </source>
</evidence>
<feature type="domain" description="Rhodanese" evidence="3">
    <location>
        <begin position="25"/>
        <end position="143"/>
    </location>
</feature>
<dbReference type="CDD" id="cd01449">
    <property type="entry name" value="TST_Repeat_2"/>
    <property type="match status" value="1"/>
</dbReference>
<dbReference type="CDD" id="cd01448">
    <property type="entry name" value="TST_Repeat_1"/>
    <property type="match status" value="1"/>
</dbReference>
<dbReference type="EMBL" id="BFAD01000001">
    <property type="protein sequence ID" value="GBE78143.1"/>
    <property type="molecule type" value="Genomic_DNA"/>
</dbReference>
<dbReference type="GO" id="GO:0005739">
    <property type="term" value="C:mitochondrion"/>
    <property type="evidence" value="ECO:0007669"/>
    <property type="project" value="TreeGrafter"/>
</dbReference>
<reference evidence="4 5" key="1">
    <citation type="journal article" date="2018" name="Sci. Rep.">
        <title>Genome sequence of the cauliflower mushroom Sparassis crispa (Hanabiratake) and its association with beneficial usage.</title>
        <authorList>
            <person name="Kiyama R."/>
            <person name="Furutani Y."/>
            <person name="Kawaguchi K."/>
            <person name="Nakanishi T."/>
        </authorList>
    </citation>
    <scope>NUCLEOTIDE SEQUENCE [LARGE SCALE GENOMIC DNA]</scope>
</reference>
<dbReference type="GO" id="GO:0004792">
    <property type="term" value="F:thiosulfate-cyanide sulfurtransferase activity"/>
    <property type="evidence" value="ECO:0007669"/>
    <property type="project" value="TreeGrafter"/>
</dbReference>
<gene>
    <name evidence="4" type="ORF">SCP_0110260</name>
</gene>
<keyword evidence="4" id="KW-0670">Pyruvate</keyword>
<dbReference type="RefSeq" id="XP_027609056.1">
    <property type="nucleotide sequence ID" value="XM_027753255.1"/>
</dbReference>
<dbReference type="InterPro" id="IPR045078">
    <property type="entry name" value="TST/MPST-like"/>
</dbReference>
<dbReference type="PANTHER" id="PTHR11364">
    <property type="entry name" value="THIOSULFATE SULFERTANSFERASE"/>
    <property type="match status" value="1"/>
</dbReference>
<dbReference type="Gene3D" id="3.40.250.10">
    <property type="entry name" value="Rhodanese-like domain"/>
    <property type="match status" value="2"/>
</dbReference>
<sequence length="328" mass="35082">MSSAGSVFGDHCPLALSPAQLQRLPPDSVAVLDASWHMPNSPRNARAEFDALRIPRARFLDLDAVASTHPLALKHMMPSPVLFAQACEDFGISPDSHVVLYDSHGVFSSPRALFMFRAFGHNRSSILDGGLPAWLAHGAPTESGPLHPIECGRYPTPSLDKYLIKRYEQIVANSKLDPASSIHAEVVLDARPHGRYAGTAPEPRPGLPSGHIPHSFSLPFSALLQTHEYASTHTRAAPAPTYTTLAPPAALHGALATAVGPELAGEITEGRRRVVASCGSGMTAGVVWLGLGLVGVRDVGLYDESWTGYAMREESEIVKGEPAEAEKR</sequence>
<comment type="caution">
    <text evidence="4">The sequence shown here is derived from an EMBL/GenBank/DDBJ whole genome shotgun (WGS) entry which is preliminary data.</text>
</comment>
<evidence type="ECO:0000256" key="2">
    <source>
        <dbReference type="ARBA" id="ARBA00022737"/>
    </source>
</evidence>
<accession>A0A401G7L7</accession>
<keyword evidence="5" id="KW-1185">Reference proteome</keyword>
<dbReference type="InterPro" id="IPR001763">
    <property type="entry name" value="Rhodanese-like_dom"/>
</dbReference>
<evidence type="ECO:0000313" key="5">
    <source>
        <dbReference type="Proteomes" id="UP000287166"/>
    </source>
</evidence>
<dbReference type="STRING" id="139825.A0A401G7L7"/>
<dbReference type="SMART" id="SM00450">
    <property type="entry name" value="RHOD"/>
    <property type="match status" value="2"/>
</dbReference>
<dbReference type="AlphaFoldDB" id="A0A401G7L7"/>